<dbReference type="Pfam" id="PF01381">
    <property type="entry name" value="HTH_3"/>
    <property type="match status" value="1"/>
</dbReference>
<dbReference type="Pfam" id="PF21259">
    <property type="entry name" value="Rgg_C"/>
    <property type="match status" value="1"/>
</dbReference>
<dbReference type="InterPro" id="IPR010057">
    <property type="entry name" value="Transcription_activator_Rgg_C"/>
</dbReference>
<proteinExistence type="predicted"/>
<keyword evidence="3" id="KW-1185">Reference proteome</keyword>
<dbReference type="GO" id="GO:0003677">
    <property type="term" value="F:DNA binding"/>
    <property type="evidence" value="ECO:0007669"/>
    <property type="project" value="InterPro"/>
</dbReference>
<organism evidence="2 3">
    <name type="scientific">Enterococcus saigonensis</name>
    <dbReference type="NCBI Taxonomy" id="1805431"/>
    <lineage>
        <taxon>Bacteria</taxon>
        <taxon>Bacillati</taxon>
        <taxon>Bacillota</taxon>
        <taxon>Bacilli</taxon>
        <taxon>Lactobacillales</taxon>
        <taxon>Enterococcaceae</taxon>
        <taxon>Enterococcus</taxon>
    </lineage>
</organism>
<dbReference type="Gene3D" id="1.25.40.10">
    <property type="entry name" value="Tetratricopeptide repeat domain"/>
    <property type="match status" value="1"/>
</dbReference>
<dbReference type="PANTHER" id="PTHR37038">
    <property type="entry name" value="TRANSCRIPTIONAL REGULATOR-RELATED"/>
    <property type="match status" value="1"/>
</dbReference>
<dbReference type="NCBIfam" id="TIGR01716">
    <property type="entry name" value="RGG_Cterm"/>
    <property type="match status" value="1"/>
</dbReference>
<dbReference type="RefSeq" id="WP_173102041.1">
    <property type="nucleotide sequence ID" value="NZ_AP022822.1"/>
</dbReference>
<dbReference type="CDD" id="cd00093">
    <property type="entry name" value="HTH_XRE"/>
    <property type="match status" value="1"/>
</dbReference>
<accession>A0A679I898</accession>
<dbReference type="Proteomes" id="UP000502998">
    <property type="component" value="Chromosome"/>
</dbReference>
<dbReference type="EMBL" id="AP022822">
    <property type="protein sequence ID" value="BCA84650.1"/>
    <property type="molecule type" value="Genomic_DNA"/>
</dbReference>
<feature type="domain" description="HTH cro/C1-type" evidence="1">
    <location>
        <begin position="7"/>
        <end position="60"/>
    </location>
</feature>
<protein>
    <submittedName>
        <fullName evidence="2">Rgg/GadR/MutR family transcriptional activator</fullName>
    </submittedName>
</protein>
<evidence type="ECO:0000259" key="1">
    <source>
        <dbReference type="PROSITE" id="PS50943"/>
    </source>
</evidence>
<evidence type="ECO:0000313" key="3">
    <source>
        <dbReference type="Proteomes" id="UP000502998"/>
    </source>
</evidence>
<evidence type="ECO:0000313" key="2">
    <source>
        <dbReference type="EMBL" id="BCA84650.1"/>
    </source>
</evidence>
<dbReference type="SMART" id="SM00530">
    <property type="entry name" value="HTH_XRE"/>
    <property type="match status" value="1"/>
</dbReference>
<dbReference type="AlphaFoldDB" id="A0A679I898"/>
<dbReference type="SUPFAM" id="SSF47413">
    <property type="entry name" value="lambda repressor-like DNA-binding domains"/>
    <property type="match status" value="1"/>
</dbReference>
<dbReference type="InterPro" id="IPR011990">
    <property type="entry name" value="TPR-like_helical_dom_sf"/>
</dbReference>
<dbReference type="InterPro" id="IPR053163">
    <property type="entry name" value="HTH-type_regulator_Rgg"/>
</dbReference>
<name>A0A679I898_9ENTE</name>
<sequence>MEQAQLIKKLRTERGYTQTQLCEGISSRTTLSSFENRGTELSSGILFQYLDRMNLRVEEYQLLLENHEVSPKRRLAAQFVKEYYTGAFSPTLKAEIWENYLNSHDFYYYILWFETKTILAYKNNYFDDKKYEKEINKICDYLFKVEVWQHFEMTTFMNLMFAFSDEMILALFDSSKETLTENATNPYYTSLVTTFFINGIILGFQRKNDHILSQFLTGLQAVAKKPKYMYAKMMALYFEKLLQARNATNPKDIDFTDFYAALELFGMSEKAQELKEFYEEIINENK</sequence>
<gene>
    <name evidence="2" type="ORF">EsVE80_01730</name>
</gene>
<dbReference type="KEGG" id="esg:EsVE80_01730"/>
<dbReference type="InterPro" id="IPR010982">
    <property type="entry name" value="Lambda_DNA-bd_dom_sf"/>
</dbReference>
<reference evidence="2 3" key="1">
    <citation type="submission" date="2020-02" db="EMBL/GenBank/DDBJ databases">
        <title>Characterization of vanA genotype vancomycin-resistant Enterococcus saigonensis VE80.</title>
        <authorList>
            <person name="Harada T."/>
            <person name="Motooka D."/>
            <person name="Nakamura S."/>
            <person name="Yamamoto Y."/>
            <person name="Kawahara R."/>
            <person name="Kawatsu K."/>
        </authorList>
    </citation>
    <scope>NUCLEOTIDE SEQUENCE [LARGE SCALE GENOMIC DNA]</scope>
    <source>
        <strain evidence="2 3">VE80</strain>
    </source>
</reference>
<dbReference type="InterPro" id="IPR001387">
    <property type="entry name" value="Cro/C1-type_HTH"/>
</dbReference>
<dbReference type="PROSITE" id="PS50943">
    <property type="entry name" value="HTH_CROC1"/>
    <property type="match status" value="1"/>
</dbReference>